<evidence type="ECO:0000313" key="3">
    <source>
        <dbReference type="Proteomes" id="UP000800235"/>
    </source>
</evidence>
<organism evidence="2 3">
    <name type="scientific">Tothia fuscella</name>
    <dbReference type="NCBI Taxonomy" id="1048955"/>
    <lineage>
        <taxon>Eukaryota</taxon>
        <taxon>Fungi</taxon>
        <taxon>Dikarya</taxon>
        <taxon>Ascomycota</taxon>
        <taxon>Pezizomycotina</taxon>
        <taxon>Dothideomycetes</taxon>
        <taxon>Pleosporomycetidae</taxon>
        <taxon>Venturiales</taxon>
        <taxon>Cylindrosympodiaceae</taxon>
        <taxon>Tothia</taxon>
    </lineage>
</organism>
<feature type="chain" id="PRO_5040431330" evidence="1">
    <location>
        <begin position="20"/>
        <end position="541"/>
    </location>
</feature>
<protein>
    <submittedName>
        <fullName evidence="2">Uncharacterized protein</fullName>
    </submittedName>
</protein>
<reference evidence="2" key="1">
    <citation type="journal article" date="2020" name="Stud. Mycol.">
        <title>101 Dothideomycetes genomes: a test case for predicting lifestyles and emergence of pathogens.</title>
        <authorList>
            <person name="Haridas S."/>
            <person name="Albert R."/>
            <person name="Binder M."/>
            <person name="Bloem J."/>
            <person name="Labutti K."/>
            <person name="Salamov A."/>
            <person name="Andreopoulos B."/>
            <person name="Baker S."/>
            <person name="Barry K."/>
            <person name="Bills G."/>
            <person name="Bluhm B."/>
            <person name="Cannon C."/>
            <person name="Castanera R."/>
            <person name="Culley D."/>
            <person name="Daum C."/>
            <person name="Ezra D."/>
            <person name="Gonzalez J."/>
            <person name="Henrissat B."/>
            <person name="Kuo A."/>
            <person name="Liang C."/>
            <person name="Lipzen A."/>
            <person name="Lutzoni F."/>
            <person name="Magnuson J."/>
            <person name="Mondo S."/>
            <person name="Nolan M."/>
            <person name="Ohm R."/>
            <person name="Pangilinan J."/>
            <person name="Park H.-J."/>
            <person name="Ramirez L."/>
            <person name="Alfaro M."/>
            <person name="Sun H."/>
            <person name="Tritt A."/>
            <person name="Yoshinaga Y."/>
            <person name="Zwiers L.-H."/>
            <person name="Turgeon B."/>
            <person name="Goodwin S."/>
            <person name="Spatafora J."/>
            <person name="Crous P."/>
            <person name="Grigoriev I."/>
        </authorList>
    </citation>
    <scope>NUCLEOTIDE SEQUENCE</scope>
    <source>
        <strain evidence="2">CBS 130266</strain>
    </source>
</reference>
<evidence type="ECO:0000313" key="2">
    <source>
        <dbReference type="EMBL" id="KAF2420753.1"/>
    </source>
</evidence>
<proteinExistence type="predicted"/>
<feature type="signal peptide" evidence="1">
    <location>
        <begin position="1"/>
        <end position="19"/>
    </location>
</feature>
<dbReference type="AlphaFoldDB" id="A0A9P4NGV0"/>
<gene>
    <name evidence="2" type="ORF">EJ08DRAFT_702346</name>
</gene>
<dbReference type="EMBL" id="MU007106">
    <property type="protein sequence ID" value="KAF2420753.1"/>
    <property type="molecule type" value="Genomic_DNA"/>
</dbReference>
<keyword evidence="1" id="KW-0732">Signal</keyword>
<keyword evidence="3" id="KW-1185">Reference proteome</keyword>
<name>A0A9P4NGV0_9PEZI</name>
<comment type="caution">
    <text evidence="2">The sequence shown here is derived from an EMBL/GenBank/DDBJ whole genome shotgun (WGS) entry which is preliminary data.</text>
</comment>
<dbReference type="Proteomes" id="UP000800235">
    <property type="component" value="Unassembled WGS sequence"/>
</dbReference>
<sequence>MKFLTLTTAAAALSGMAFARNIPVTRALTQRATPTATNDATTTSRHYMRLGHPCGTSEPTAPAYVEKRDQRDPEKSVNEACDFRGMFAKIRKFIDDVRANPKRYERIEKENFASATQIQKMDPDYVPLREMIEYIVYKTFAGGSVGGPKNYSRRDDSATLKAKFREQFERLQPEGLFGGPGSDFEAQFKALRTRYSNLLGLFRFGKLGTDEEFGKYLDKMKGKSAEEVKQDFREMRVMEFLGPYKKATAKRTPTSEDLMKDIDDHRMPPKDDEIMHAATDGLRPPPEETKDASKQKSKACAKAEREFLYWKNGPGYESPLQVIPISEGQDLFPSEDNGKWTRPEDDDLFNPPTHAFDDMVLPTDKEMEIFYPNHVKSIYHQQDEALKEGFRKVYEVMGWPGRLDDEFPRVRNVLGEKVAVSLIKTIREMKDYGEAAKYFVKWKVFADLDPPHWKEKPLAFDNLEVPKDAALMARFQKVFEVMGWEGKLEEEFPKIKAVLGEKVVVSLIETIRDTEKESEKVKYFLKWKEAFAEIEPPKEPK</sequence>
<evidence type="ECO:0000256" key="1">
    <source>
        <dbReference type="SAM" id="SignalP"/>
    </source>
</evidence>
<accession>A0A9P4NGV0</accession>